<keyword evidence="11" id="KW-1185">Reference proteome</keyword>
<evidence type="ECO:0000256" key="7">
    <source>
        <dbReference type="ARBA" id="ARBA00023242"/>
    </source>
</evidence>
<dbReference type="SUPFAM" id="SSF63748">
    <property type="entry name" value="Tudor/PWWP/MBT"/>
    <property type="match status" value="1"/>
</dbReference>
<dbReference type="Gene3D" id="3.40.190.10">
    <property type="entry name" value="Periplasmic binding protein-like II"/>
    <property type="match status" value="1"/>
</dbReference>
<reference evidence="12" key="1">
    <citation type="submission" date="2025-08" db="UniProtKB">
        <authorList>
            <consortium name="RefSeq"/>
        </authorList>
    </citation>
    <scope>IDENTIFICATION</scope>
    <source>
        <strain evidence="12">11010-0011.00</strain>
        <tissue evidence="12">Whole body</tissue>
    </source>
</reference>
<dbReference type="Gene3D" id="2.30.30.140">
    <property type="match status" value="1"/>
</dbReference>
<dbReference type="GO" id="GO:0015030">
    <property type="term" value="C:Cajal body"/>
    <property type="evidence" value="ECO:0007669"/>
    <property type="project" value="UniProtKB-SubCell"/>
</dbReference>
<sequence length="229" mass="25431">MSDEENNYAWDDNLLIKAYDDSVKLAREDLARRIADSTNRRAEVNKELADTATGPTTPEVVEFKVGDFARATYTDGLDYEGTVISINAETASCVLRYVGYENEQEVPLAELLPSWGKKARREQVIYAKQEEAEKDEEEPQQQRAKAARKSGKGKPETDAFAAGRSAAALRMPPPPPLPPMFNPNNGMDGEAGQDLAAMLMSWYMSGYYTGLYQGKMQGNSKQKKCSKNN</sequence>
<gene>
    <name evidence="12" type="primary">LOC115628341</name>
</gene>
<evidence type="ECO:0000256" key="4">
    <source>
        <dbReference type="ARBA" id="ARBA00022490"/>
    </source>
</evidence>
<dbReference type="OrthoDB" id="197400at2759"/>
<dbReference type="GO" id="GO:0008380">
    <property type="term" value="P:RNA splicing"/>
    <property type="evidence" value="ECO:0007669"/>
    <property type="project" value="UniProtKB-KW"/>
</dbReference>
<dbReference type="InterPro" id="IPR040424">
    <property type="entry name" value="Smn1"/>
</dbReference>
<dbReference type="GeneID" id="115628341"/>
<dbReference type="Pfam" id="PF20636">
    <property type="entry name" value="SMN_G2-BD"/>
    <property type="match status" value="1"/>
</dbReference>
<dbReference type="SMART" id="SM00333">
    <property type="entry name" value="TUDOR"/>
    <property type="match status" value="1"/>
</dbReference>
<feature type="compositionally biased region" description="Pro residues" evidence="9">
    <location>
        <begin position="171"/>
        <end position="181"/>
    </location>
</feature>
<evidence type="ECO:0000256" key="2">
    <source>
        <dbReference type="ARBA" id="ARBA00004408"/>
    </source>
</evidence>
<evidence type="ECO:0000256" key="5">
    <source>
        <dbReference type="ARBA" id="ARBA00022664"/>
    </source>
</evidence>
<dbReference type="GO" id="GO:0030018">
    <property type="term" value="C:Z disc"/>
    <property type="evidence" value="ECO:0007669"/>
    <property type="project" value="UniProtKB-SubCell"/>
</dbReference>
<proteinExistence type="inferred from homology"/>
<evidence type="ECO:0000256" key="3">
    <source>
        <dbReference type="ARBA" id="ARBA00005371"/>
    </source>
</evidence>
<keyword evidence="6" id="KW-0508">mRNA splicing</keyword>
<keyword evidence="7" id="KW-0539">Nucleus</keyword>
<name>A0A6J2TVW0_DROLE</name>
<feature type="compositionally biased region" description="Low complexity" evidence="9">
    <location>
        <begin position="159"/>
        <end position="168"/>
    </location>
</feature>
<dbReference type="InterPro" id="IPR002999">
    <property type="entry name" value="Tudor"/>
</dbReference>
<dbReference type="InterPro" id="IPR049481">
    <property type="entry name" value="SMN_G2-BD"/>
</dbReference>
<dbReference type="GO" id="GO:0003723">
    <property type="term" value="F:RNA binding"/>
    <property type="evidence" value="ECO:0007669"/>
    <property type="project" value="InterPro"/>
</dbReference>
<dbReference type="CDD" id="cd20398">
    <property type="entry name" value="Tudor_SMN"/>
    <property type="match status" value="1"/>
</dbReference>
<evidence type="ECO:0000256" key="8">
    <source>
        <dbReference type="ARBA" id="ARBA00034695"/>
    </source>
</evidence>
<dbReference type="RefSeq" id="XP_030380264.1">
    <property type="nucleotide sequence ID" value="XM_030524404.1"/>
</dbReference>
<protein>
    <submittedName>
        <fullName evidence="12">Survival motor neuron protein</fullName>
    </submittedName>
</protein>
<dbReference type="InterPro" id="IPR047313">
    <property type="entry name" value="SMN_C"/>
</dbReference>
<evidence type="ECO:0000256" key="1">
    <source>
        <dbReference type="ARBA" id="ARBA00004216"/>
    </source>
</evidence>
<keyword evidence="5" id="KW-0507">mRNA processing</keyword>
<dbReference type="CTD" id="39844"/>
<evidence type="ECO:0000313" key="11">
    <source>
        <dbReference type="Proteomes" id="UP000504634"/>
    </source>
</evidence>
<dbReference type="Pfam" id="PF20635">
    <property type="entry name" value="SMN_YG-box"/>
    <property type="match status" value="1"/>
</dbReference>
<dbReference type="PANTHER" id="PTHR39267:SF1">
    <property type="entry name" value="SURVIVAL MOTOR NEURON PROTEIN"/>
    <property type="match status" value="1"/>
</dbReference>
<dbReference type="AlphaFoldDB" id="A0A6J2TVW0"/>
<evidence type="ECO:0000313" key="12">
    <source>
        <dbReference type="RefSeq" id="XP_030380264.1"/>
    </source>
</evidence>
<dbReference type="Proteomes" id="UP000504634">
    <property type="component" value="Unplaced"/>
</dbReference>
<evidence type="ECO:0000256" key="6">
    <source>
        <dbReference type="ARBA" id="ARBA00023187"/>
    </source>
</evidence>
<evidence type="ECO:0000259" key="10">
    <source>
        <dbReference type="SMART" id="SM00333"/>
    </source>
</evidence>
<feature type="region of interest" description="Disordered" evidence="9">
    <location>
        <begin position="130"/>
        <end position="188"/>
    </location>
</feature>
<feature type="domain" description="Tudor" evidence="10">
    <location>
        <begin position="61"/>
        <end position="119"/>
    </location>
</feature>
<evidence type="ECO:0000256" key="9">
    <source>
        <dbReference type="SAM" id="MobiDB-lite"/>
    </source>
</evidence>
<comment type="subcellular location">
    <subcellularLocation>
        <location evidence="1">Cytoplasm</location>
        <location evidence="1">Myofibril</location>
        <location evidence="1">Sarcomere</location>
        <location evidence="1">Z line</location>
    </subcellularLocation>
    <subcellularLocation>
        <location evidence="2">Nucleus</location>
        <location evidence="2">Cajal body</location>
    </subcellularLocation>
    <subcellularLocation>
        <location evidence="8">Nucleus</location>
        <location evidence="8">Gem</location>
    </subcellularLocation>
</comment>
<keyword evidence="4" id="KW-0963">Cytoplasm</keyword>
<dbReference type="Pfam" id="PF06003">
    <property type="entry name" value="SMN_Tudor"/>
    <property type="match status" value="1"/>
</dbReference>
<comment type="similarity">
    <text evidence="3">Belongs to the SMN family.</text>
</comment>
<dbReference type="InterPro" id="IPR010304">
    <property type="entry name" value="SMN_Tudor"/>
</dbReference>
<dbReference type="InterPro" id="IPR047298">
    <property type="entry name" value="Tudor_SMN_eumet"/>
</dbReference>
<accession>A0A6J2TVW0</accession>
<dbReference type="GO" id="GO:0097504">
    <property type="term" value="C:Gemini of Cajal bodies"/>
    <property type="evidence" value="ECO:0007669"/>
    <property type="project" value="UniProtKB-SubCell"/>
</dbReference>
<dbReference type="GO" id="GO:0006397">
    <property type="term" value="P:mRNA processing"/>
    <property type="evidence" value="ECO:0007669"/>
    <property type="project" value="UniProtKB-KW"/>
</dbReference>
<dbReference type="CDD" id="cd22852">
    <property type="entry name" value="SMN_C"/>
    <property type="match status" value="1"/>
</dbReference>
<dbReference type="PANTHER" id="PTHR39267">
    <property type="entry name" value="SURVIVAL MOTOR NEURON-LIKE PROTEIN 1"/>
    <property type="match status" value="1"/>
</dbReference>
<organism evidence="11 12">
    <name type="scientific">Drosophila lebanonensis</name>
    <name type="common">Fruit fly</name>
    <name type="synonym">Scaptodrosophila lebanonensis</name>
    <dbReference type="NCBI Taxonomy" id="7225"/>
    <lineage>
        <taxon>Eukaryota</taxon>
        <taxon>Metazoa</taxon>
        <taxon>Ecdysozoa</taxon>
        <taxon>Arthropoda</taxon>
        <taxon>Hexapoda</taxon>
        <taxon>Insecta</taxon>
        <taxon>Pterygota</taxon>
        <taxon>Neoptera</taxon>
        <taxon>Endopterygota</taxon>
        <taxon>Diptera</taxon>
        <taxon>Brachycera</taxon>
        <taxon>Muscomorpha</taxon>
        <taxon>Ephydroidea</taxon>
        <taxon>Drosophilidae</taxon>
        <taxon>Scaptodrosophila</taxon>
    </lineage>
</organism>